<reference evidence="1 2" key="1">
    <citation type="submission" date="2023-11" db="EMBL/GenBank/DDBJ databases">
        <title>Draft genome sequence of a psychrophilic Clostridium strain from permafrost water brine.</title>
        <authorList>
            <person name="Shcherbakova V.A."/>
            <person name="Trubitsyn V.E."/>
            <person name="Zakharyuk A.G."/>
        </authorList>
    </citation>
    <scope>NUCLEOTIDE SEQUENCE [LARGE SCALE GENOMIC DNA]</scope>
    <source>
        <strain evidence="1 2">14F</strain>
    </source>
</reference>
<gene>
    <name evidence="1" type="ORF">SJI18_16765</name>
</gene>
<keyword evidence="2" id="KW-1185">Reference proteome</keyword>
<evidence type="ECO:0000313" key="1">
    <source>
        <dbReference type="EMBL" id="MEF2113958.1"/>
    </source>
</evidence>
<organism evidence="1 2">
    <name type="scientific">Clostridium frigoriphilum</name>
    <dbReference type="NCBI Taxonomy" id="443253"/>
    <lineage>
        <taxon>Bacteria</taxon>
        <taxon>Bacillati</taxon>
        <taxon>Bacillota</taxon>
        <taxon>Clostridia</taxon>
        <taxon>Eubacteriales</taxon>
        <taxon>Clostridiaceae</taxon>
        <taxon>Clostridium</taxon>
    </lineage>
</organism>
<sequence>MLENLTGIVAEIESVISRKKQVILYGPPGTWKAYHAEKFL</sequence>
<proteinExistence type="predicted"/>
<accession>A0ABU7URN6</accession>
<dbReference type="Proteomes" id="UP001498469">
    <property type="component" value="Unassembled WGS sequence"/>
</dbReference>
<name>A0ABU7URN6_9CLOT</name>
<comment type="caution">
    <text evidence="1">The sequence shown here is derived from an EMBL/GenBank/DDBJ whole genome shotgun (WGS) entry which is preliminary data.</text>
</comment>
<evidence type="ECO:0000313" key="2">
    <source>
        <dbReference type="Proteomes" id="UP001498469"/>
    </source>
</evidence>
<protein>
    <submittedName>
        <fullName evidence="1">Uncharacterized protein</fullName>
    </submittedName>
</protein>
<dbReference type="RefSeq" id="WP_301182972.1">
    <property type="nucleotide sequence ID" value="NZ_JAZHFS010000017.1"/>
</dbReference>
<dbReference type="EMBL" id="JAZHFS010000017">
    <property type="protein sequence ID" value="MEF2113958.1"/>
    <property type="molecule type" value="Genomic_DNA"/>
</dbReference>